<dbReference type="InterPro" id="IPR031304">
    <property type="entry name" value="SLT_2"/>
</dbReference>
<organism evidence="4 5">
    <name type="scientific">Terrabacter ginsenosidimutans</name>
    <dbReference type="NCBI Taxonomy" id="490575"/>
    <lineage>
        <taxon>Bacteria</taxon>
        <taxon>Bacillati</taxon>
        <taxon>Actinomycetota</taxon>
        <taxon>Actinomycetes</taxon>
        <taxon>Micrococcales</taxon>
        <taxon>Intrasporangiaceae</taxon>
        <taxon>Terrabacter</taxon>
    </lineage>
</organism>
<accession>A0ABP7ES07</accession>
<dbReference type="Proteomes" id="UP001501468">
    <property type="component" value="Unassembled WGS sequence"/>
</dbReference>
<dbReference type="Gene3D" id="1.10.530.10">
    <property type="match status" value="1"/>
</dbReference>
<keyword evidence="2" id="KW-0732">Signal</keyword>
<feature type="domain" description="Transglycosylase SLT" evidence="3">
    <location>
        <begin position="230"/>
        <end position="276"/>
    </location>
</feature>
<dbReference type="InterPro" id="IPR023346">
    <property type="entry name" value="Lysozyme-like_dom_sf"/>
</dbReference>
<feature type="compositionally biased region" description="Pro residues" evidence="1">
    <location>
        <begin position="37"/>
        <end position="47"/>
    </location>
</feature>
<dbReference type="SUPFAM" id="SSF53955">
    <property type="entry name" value="Lysozyme-like"/>
    <property type="match status" value="1"/>
</dbReference>
<comment type="caution">
    <text evidence="4">The sequence shown here is derived from an EMBL/GenBank/DDBJ whole genome shotgun (WGS) entry which is preliminary data.</text>
</comment>
<dbReference type="Pfam" id="PF13406">
    <property type="entry name" value="SLT_2"/>
    <property type="match status" value="1"/>
</dbReference>
<evidence type="ECO:0000313" key="5">
    <source>
        <dbReference type="Proteomes" id="UP001501468"/>
    </source>
</evidence>
<gene>
    <name evidence="4" type="ORF">GCM10022399_41700</name>
</gene>
<evidence type="ECO:0000259" key="3">
    <source>
        <dbReference type="Pfam" id="PF13406"/>
    </source>
</evidence>
<feature type="region of interest" description="Disordered" evidence="1">
    <location>
        <begin position="33"/>
        <end position="70"/>
    </location>
</feature>
<sequence>MRRRTERRLTTARAAVASLAMSGLLLGSATGAVAADQPPPTPTPAPLLSPLVPGGSAAPTTGTGAGPAGSQLIGPGFGSVAGDLVLPVFDEIRVAATLSVENAAPVPAAALEPGGGTSSNPTPWQPKAVIKIPVAAPVPRKTTTRKSALTKDEIIWAAYASAAQRQSSCHIPVMLLAAIGEVESSSLRGRSLDASHDAVPPVRGPALSGGSFSAIRDTDGGRWDGDPVWDRAVGPMQFIPGTWRLWGADGNGDGVADPQNIEDAALAAADYLCAGGRDLSRPADLQAAVLSYNHSQRYLATVLGIVQAVDSGQLAGP</sequence>
<keyword evidence="5" id="KW-1185">Reference proteome</keyword>
<proteinExistence type="predicted"/>
<dbReference type="PANTHER" id="PTHR30163">
    <property type="entry name" value="MEMBRANE-BOUND LYTIC MUREIN TRANSGLYCOSYLASE B"/>
    <property type="match status" value="1"/>
</dbReference>
<dbReference type="EMBL" id="BAABDC010000012">
    <property type="protein sequence ID" value="GAA3720973.1"/>
    <property type="molecule type" value="Genomic_DNA"/>
</dbReference>
<dbReference type="InterPro" id="IPR043426">
    <property type="entry name" value="MltB-like"/>
</dbReference>
<feature type="chain" id="PRO_5045315951" description="Transglycosylase SLT domain-containing protein" evidence="2">
    <location>
        <begin position="35"/>
        <end position="317"/>
    </location>
</feature>
<protein>
    <recommendedName>
        <fullName evidence="3">Transglycosylase SLT domain-containing protein</fullName>
    </recommendedName>
</protein>
<evidence type="ECO:0000256" key="1">
    <source>
        <dbReference type="SAM" id="MobiDB-lite"/>
    </source>
</evidence>
<reference evidence="5" key="1">
    <citation type="journal article" date="2019" name="Int. J. Syst. Evol. Microbiol.">
        <title>The Global Catalogue of Microorganisms (GCM) 10K type strain sequencing project: providing services to taxonomists for standard genome sequencing and annotation.</title>
        <authorList>
            <consortium name="The Broad Institute Genomics Platform"/>
            <consortium name="The Broad Institute Genome Sequencing Center for Infectious Disease"/>
            <person name="Wu L."/>
            <person name="Ma J."/>
        </authorList>
    </citation>
    <scope>NUCLEOTIDE SEQUENCE [LARGE SCALE GENOMIC DNA]</scope>
    <source>
        <strain evidence="5">JCM 17125</strain>
    </source>
</reference>
<dbReference type="RefSeq" id="WP_344951488.1">
    <property type="nucleotide sequence ID" value="NZ_BAABDC010000012.1"/>
</dbReference>
<evidence type="ECO:0000256" key="2">
    <source>
        <dbReference type="SAM" id="SignalP"/>
    </source>
</evidence>
<feature type="compositionally biased region" description="Low complexity" evidence="1">
    <location>
        <begin position="48"/>
        <end position="62"/>
    </location>
</feature>
<name>A0ABP7ES07_9MICO</name>
<evidence type="ECO:0000313" key="4">
    <source>
        <dbReference type="EMBL" id="GAA3720973.1"/>
    </source>
</evidence>
<dbReference type="PANTHER" id="PTHR30163:SF8">
    <property type="entry name" value="LYTIC MUREIN TRANSGLYCOSYLASE"/>
    <property type="match status" value="1"/>
</dbReference>
<feature type="signal peptide" evidence="2">
    <location>
        <begin position="1"/>
        <end position="34"/>
    </location>
</feature>